<accession>A0A165NEW3</accession>
<evidence type="ECO:0000256" key="3">
    <source>
        <dbReference type="ARBA" id="ARBA00023274"/>
    </source>
</evidence>
<dbReference type="GO" id="GO:0003735">
    <property type="term" value="F:structural constituent of ribosome"/>
    <property type="evidence" value="ECO:0007669"/>
    <property type="project" value="InterPro"/>
</dbReference>
<dbReference type="NCBIfam" id="TIGR00002">
    <property type="entry name" value="S16"/>
    <property type="match status" value="1"/>
</dbReference>
<dbReference type="InterPro" id="IPR000307">
    <property type="entry name" value="Ribosomal_bS16"/>
</dbReference>
<evidence type="ECO:0000256" key="2">
    <source>
        <dbReference type="ARBA" id="ARBA00022980"/>
    </source>
</evidence>
<dbReference type="AlphaFoldDB" id="A0A165NEW3"/>
<evidence type="ECO:0000313" key="4">
    <source>
        <dbReference type="EMBL" id="KZW00646.1"/>
    </source>
</evidence>
<feature type="non-terminal residue" evidence="4">
    <location>
        <position position="83"/>
    </location>
</feature>
<comment type="similarity">
    <text evidence="1">Belongs to the bacterial ribosomal protein bS16 family.</text>
</comment>
<dbReference type="Proteomes" id="UP000077266">
    <property type="component" value="Unassembled WGS sequence"/>
</dbReference>
<gene>
    <name evidence="4" type="ORF">EXIGLDRAFT_588685</name>
</gene>
<keyword evidence="2" id="KW-0689">Ribosomal protein</keyword>
<evidence type="ECO:0000256" key="1">
    <source>
        <dbReference type="ARBA" id="ARBA00006668"/>
    </source>
</evidence>
<dbReference type="Pfam" id="PF00886">
    <property type="entry name" value="Ribosomal_S16"/>
    <property type="match status" value="1"/>
</dbReference>
<dbReference type="GO" id="GO:0005763">
    <property type="term" value="C:mitochondrial small ribosomal subunit"/>
    <property type="evidence" value="ECO:0007669"/>
    <property type="project" value="TreeGrafter"/>
</dbReference>
<dbReference type="GO" id="GO:0032543">
    <property type="term" value="P:mitochondrial translation"/>
    <property type="evidence" value="ECO:0007669"/>
    <property type="project" value="TreeGrafter"/>
</dbReference>
<organism evidence="4 5">
    <name type="scientific">Exidia glandulosa HHB12029</name>
    <dbReference type="NCBI Taxonomy" id="1314781"/>
    <lineage>
        <taxon>Eukaryota</taxon>
        <taxon>Fungi</taxon>
        <taxon>Dikarya</taxon>
        <taxon>Basidiomycota</taxon>
        <taxon>Agaricomycotina</taxon>
        <taxon>Agaricomycetes</taxon>
        <taxon>Auriculariales</taxon>
        <taxon>Exidiaceae</taxon>
        <taxon>Exidia</taxon>
    </lineage>
</organism>
<evidence type="ECO:0000313" key="5">
    <source>
        <dbReference type="Proteomes" id="UP000077266"/>
    </source>
</evidence>
<dbReference type="STRING" id="1314781.A0A165NEW3"/>
<dbReference type="InterPro" id="IPR023803">
    <property type="entry name" value="Ribosomal_bS16_dom_sf"/>
</dbReference>
<proteinExistence type="inferred from homology"/>
<keyword evidence="3" id="KW-0687">Ribonucleoprotein</keyword>
<keyword evidence="5" id="KW-1185">Reference proteome</keyword>
<dbReference type="EMBL" id="KV425899">
    <property type="protein sequence ID" value="KZW00646.1"/>
    <property type="molecule type" value="Genomic_DNA"/>
</dbReference>
<dbReference type="FunCoup" id="A0A165NEW3">
    <property type="interactions" value="333"/>
</dbReference>
<protein>
    <recommendedName>
        <fullName evidence="6">Ribosomal protein S16</fullName>
    </recommendedName>
</protein>
<dbReference type="InParanoid" id="A0A165NEW3"/>
<dbReference type="PANTHER" id="PTHR12919">
    <property type="entry name" value="30S RIBOSOMAL PROTEIN S16"/>
    <property type="match status" value="1"/>
</dbReference>
<sequence>MTIRLRFAVHGVRNNRIMHLVAIDQRKRRNARPLELLGKYYPRVEPNLQQPVKRMEWALDRVRFWLDHGAVPSEAVTRMLTVV</sequence>
<dbReference type="OrthoDB" id="407221at2759"/>
<dbReference type="Gene3D" id="3.30.1320.10">
    <property type="match status" value="1"/>
</dbReference>
<dbReference type="PANTHER" id="PTHR12919:SF20">
    <property type="entry name" value="SMALL RIBOSOMAL SUBUNIT PROTEIN BS16M"/>
    <property type="match status" value="1"/>
</dbReference>
<reference evidence="4 5" key="1">
    <citation type="journal article" date="2016" name="Mol. Biol. Evol.">
        <title>Comparative Genomics of Early-Diverging Mushroom-Forming Fungi Provides Insights into the Origins of Lignocellulose Decay Capabilities.</title>
        <authorList>
            <person name="Nagy L.G."/>
            <person name="Riley R."/>
            <person name="Tritt A."/>
            <person name="Adam C."/>
            <person name="Daum C."/>
            <person name="Floudas D."/>
            <person name="Sun H."/>
            <person name="Yadav J.S."/>
            <person name="Pangilinan J."/>
            <person name="Larsson K.H."/>
            <person name="Matsuura K."/>
            <person name="Barry K."/>
            <person name="Labutti K."/>
            <person name="Kuo R."/>
            <person name="Ohm R.A."/>
            <person name="Bhattacharya S.S."/>
            <person name="Shirouzu T."/>
            <person name="Yoshinaga Y."/>
            <person name="Martin F.M."/>
            <person name="Grigoriev I.V."/>
            <person name="Hibbett D.S."/>
        </authorList>
    </citation>
    <scope>NUCLEOTIDE SEQUENCE [LARGE SCALE GENOMIC DNA]</scope>
    <source>
        <strain evidence="4 5">HHB12029</strain>
    </source>
</reference>
<name>A0A165NEW3_EXIGL</name>
<dbReference type="SUPFAM" id="SSF54565">
    <property type="entry name" value="Ribosomal protein S16"/>
    <property type="match status" value="1"/>
</dbReference>
<evidence type="ECO:0008006" key="6">
    <source>
        <dbReference type="Google" id="ProtNLM"/>
    </source>
</evidence>